<feature type="compositionally biased region" description="Low complexity" evidence="4">
    <location>
        <begin position="699"/>
        <end position="708"/>
    </location>
</feature>
<feature type="compositionally biased region" description="Basic and acidic residues" evidence="4">
    <location>
        <begin position="769"/>
        <end position="784"/>
    </location>
</feature>
<dbReference type="InterPro" id="IPR055478">
    <property type="entry name" value="DUF7050"/>
</dbReference>
<dbReference type="Proteomes" id="UP000636709">
    <property type="component" value="Unassembled WGS sequence"/>
</dbReference>
<feature type="region of interest" description="Disordered" evidence="4">
    <location>
        <begin position="545"/>
        <end position="566"/>
    </location>
</feature>
<feature type="compositionally biased region" description="Basic and acidic residues" evidence="4">
    <location>
        <begin position="749"/>
        <end position="760"/>
    </location>
</feature>
<name>A0A835B9N5_9POAL</name>
<feature type="compositionally biased region" description="Low complexity" evidence="4">
    <location>
        <begin position="383"/>
        <end position="395"/>
    </location>
</feature>
<dbReference type="InterPro" id="IPR044658">
    <property type="entry name" value="bHLH92/bHLH041-like"/>
</dbReference>
<dbReference type="Pfam" id="PF00010">
    <property type="entry name" value="HLH"/>
    <property type="match status" value="1"/>
</dbReference>
<dbReference type="PANTHER" id="PTHR46665:SF1">
    <property type="entry name" value="SPERMATOGENESIS- AND OOGENESIS-SPECIFIC BASIC HELIX-LOOP-HELIX-CONTAINING PROTEIN 1"/>
    <property type="match status" value="1"/>
</dbReference>
<dbReference type="PROSITE" id="PS50888">
    <property type="entry name" value="BHLH"/>
    <property type="match status" value="1"/>
</dbReference>
<dbReference type="Pfam" id="PF23132">
    <property type="entry name" value="DUF7049"/>
    <property type="match status" value="1"/>
</dbReference>
<dbReference type="AlphaFoldDB" id="A0A835B9N5"/>
<organism evidence="6 7">
    <name type="scientific">Digitaria exilis</name>
    <dbReference type="NCBI Taxonomy" id="1010633"/>
    <lineage>
        <taxon>Eukaryota</taxon>
        <taxon>Viridiplantae</taxon>
        <taxon>Streptophyta</taxon>
        <taxon>Embryophyta</taxon>
        <taxon>Tracheophyta</taxon>
        <taxon>Spermatophyta</taxon>
        <taxon>Magnoliopsida</taxon>
        <taxon>Liliopsida</taxon>
        <taxon>Poales</taxon>
        <taxon>Poaceae</taxon>
        <taxon>PACMAD clade</taxon>
        <taxon>Panicoideae</taxon>
        <taxon>Panicodae</taxon>
        <taxon>Paniceae</taxon>
        <taxon>Anthephorinae</taxon>
        <taxon>Digitaria</taxon>
    </lineage>
</organism>
<protein>
    <recommendedName>
        <fullName evidence="5">BHLH domain-containing protein</fullName>
    </recommendedName>
</protein>
<evidence type="ECO:0000256" key="2">
    <source>
        <dbReference type="ARBA" id="ARBA00023015"/>
    </source>
</evidence>
<feature type="compositionally biased region" description="Basic and acidic residues" evidence="4">
    <location>
        <begin position="791"/>
        <end position="801"/>
    </location>
</feature>
<dbReference type="EMBL" id="JACEFO010001965">
    <property type="protein sequence ID" value="KAF8691545.1"/>
    <property type="molecule type" value="Genomic_DNA"/>
</dbReference>
<dbReference type="InterPro" id="IPR055477">
    <property type="entry name" value="DUF7049"/>
</dbReference>
<keyword evidence="3" id="KW-0804">Transcription</keyword>
<dbReference type="SUPFAM" id="SSF47459">
    <property type="entry name" value="HLH, helix-loop-helix DNA-binding domain"/>
    <property type="match status" value="1"/>
</dbReference>
<reference evidence="6" key="1">
    <citation type="submission" date="2020-07" db="EMBL/GenBank/DDBJ databases">
        <title>Genome sequence and genetic diversity analysis of an under-domesticated orphan crop, white fonio (Digitaria exilis).</title>
        <authorList>
            <person name="Bennetzen J.L."/>
            <person name="Chen S."/>
            <person name="Ma X."/>
            <person name="Wang X."/>
            <person name="Yssel A.E.J."/>
            <person name="Chaluvadi S.R."/>
            <person name="Johnson M."/>
            <person name="Gangashetty P."/>
            <person name="Hamidou F."/>
            <person name="Sanogo M.D."/>
            <person name="Zwaenepoel A."/>
            <person name="Wallace J."/>
            <person name="Van De Peer Y."/>
            <person name="Van Deynze A."/>
        </authorList>
    </citation>
    <scope>NUCLEOTIDE SEQUENCE</scope>
    <source>
        <tissue evidence="6">Leaves</tissue>
    </source>
</reference>
<dbReference type="InterPro" id="IPR011598">
    <property type="entry name" value="bHLH_dom"/>
</dbReference>
<feature type="region of interest" description="Disordered" evidence="4">
    <location>
        <begin position="463"/>
        <end position="494"/>
    </location>
</feature>
<keyword evidence="7" id="KW-1185">Reference proteome</keyword>
<feature type="compositionally biased region" description="Low complexity" evidence="4">
    <location>
        <begin position="287"/>
        <end position="308"/>
    </location>
</feature>
<evidence type="ECO:0000256" key="3">
    <source>
        <dbReference type="ARBA" id="ARBA00023163"/>
    </source>
</evidence>
<feature type="region of interest" description="Disordered" evidence="4">
    <location>
        <begin position="287"/>
        <end position="358"/>
    </location>
</feature>
<dbReference type="OrthoDB" id="5778525at2759"/>
<proteinExistence type="inferred from homology"/>
<dbReference type="Gene3D" id="4.10.280.10">
    <property type="entry name" value="Helix-loop-helix DNA-binding domain"/>
    <property type="match status" value="1"/>
</dbReference>
<feature type="region of interest" description="Disordered" evidence="4">
    <location>
        <begin position="688"/>
        <end position="811"/>
    </location>
</feature>
<feature type="region of interest" description="Disordered" evidence="4">
    <location>
        <begin position="383"/>
        <end position="407"/>
    </location>
</feature>
<evidence type="ECO:0000256" key="4">
    <source>
        <dbReference type="SAM" id="MobiDB-lite"/>
    </source>
</evidence>
<dbReference type="PANTHER" id="PTHR46665">
    <property type="entry name" value="TRANSCRIPTION FACTOR BHLH041-RELATED-RELATED"/>
    <property type="match status" value="1"/>
</dbReference>
<gene>
    <name evidence="6" type="ORF">HU200_040694</name>
</gene>
<sequence length="811" mass="85884">MRAHLARGLHPPTPAVDLSTTLLFGFVADSPTSPSPSPSIHVHHSTALASLRALLYFSPKQLASPIPFSKPAMGISCSPPLDLAASRLRILQRAAARLPGCSYLCAWAALPPSSSSSSAATSVGVLCCVDAWLCDGAGASSSCRGDAAAAAGGGRRVRALFDAYRGGCVAYTSNTTHACQLPSHHHIAFQFGHAWLDTPRIESLRVQDGVAFMELPAHDLTASASLPVQQQFYQMAAFMGCESGEIEVGMSSTAASGSSPMSLESSLHQVFSEDFFQESLLEELLQLPPTQPSSPSSTSMPSVSVDSPAADGSTSLQLRTMTLTPPPATTPSSGELHVPPPPPPLAGQFFSGHGAVHHQFPSADADDAAMAEAMLAVISASSSPSTASATTAATPGNHHHHDGGARRWWPRRLGTTATAFRAYNAAALAPRTPWRRPVAGQRMINMGISILTRMHMLRFSHGGGGGATAMAQRAHQQEEEEEDPPPAPTSSQLNHMISERRRRERLNESFEALRGLLPPGSKTLDYMNILVAQIADLEARNRTLESRAHHHSNGGGGGRPYSSSEQQDVVVLQGLSATSERVQVHVTTAVAGDATTSSSSSGRPAREAVTVRVETRRAHGDVGELVARTLAAIKKTGRFMVVAVDATRPGDGIAHATFTLRATSLAGGSLQSRSRMGPKVLMVKVKEISSSRSDPMAPPTATGTVVPTGRRRKLNNSGLAPTSDVPEGKTLTVMPGRRRRDPAASFDEASLREAVMKAAEDSATPLRQRRVDDGDASTRTDWTDTQHTPRPKRDSGQERASTRRAGPDLSF</sequence>
<dbReference type="Pfam" id="PF23133">
    <property type="entry name" value="DUF7050"/>
    <property type="match status" value="1"/>
</dbReference>
<evidence type="ECO:0000313" key="7">
    <source>
        <dbReference type="Proteomes" id="UP000636709"/>
    </source>
</evidence>
<keyword evidence="2" id="KW-0805">Transcription regulation</keyword>
<dbReference type="SMART" id="SM00353">
    <property type="entry name" value="HLH"/>
    <property type="match status" value="1"/>
</dbReference>
<dbReference type="GO" id="GO:0046983">
    <property type="term" value="F:protein dimerization activity"/>
    <property type="evidence" value="ECO:0007669"/>
    <property type="project" value="InterPro"/>
</dbReference>
<feature type="domain" description="BHLH" evidence="5">
    <location>
        <begin position="490"/>
        <end position="540"/>
    </location>
</feature>
<evidence type="ECO:0000313" key="6">
    <source>
        <dbReference type="EMBL" id="KAF8691545.1"/>
    </source>
</evidence>
<evidence type="ECO:0000259" key="5">
    <source>
        <dbReference type="PROSITE" id="PS50888"/>
    </source>
</evidence>
<comment type="similarity">
    <text evidence="1">Belongs to the bHLH protein family.</text>
</comment>
<accession>A0A835B9N5</accession>
<dbReference type="InterPro" id="IPR036638">
    <property type="entry name" value="HLH_DNA-bd_sf"/>
</dbReference>
<comment type="caution">
    <text evidence="6">The sequence shown here is derived from an EMBL/GenBank/DDBJ whole genome shotgun (WGS) entry which is preliminary data.</text>
</comment>
<evidence type="ECO:0000256" key="1">
    <source>
        <dbReference type="ARBA" id="ARBA00005510"/>
    </source>
</evidence>